<dbReference type="Gene3D" id="3.90.176.10">
    <property type="entry name" value="Toxin ADP-ribosyltransferase, Chain A, domain 1"/>
    <property type="match status" value="1"/>
</dbReference>
<sequence>MISSDFKLISTSEISLFPLGFQLFYRTLTCLPRNSEAKQQMIQACKKYCDGNTIEMEFIDAFENNYRSEYAIGWYLKRSFLYKLINKALRTHDIDFLCMFRFFIDDLTENLQREHKKSLSLKDKMLDVYRGVKFRKEEFDNLKENRRKLIFTNGYFSTSMSKEFELNMALTRTTKIDVVSVLFHIQCHIEQIHENVLFANINQLNGRQDHQLVLFDCNTCFQIESIEKHSTLYIIKMNLSNPGQQITKDCIELIQNETEETNLSIHFGRLFFDLCE</sequence>
<dbReference type="GO" id="GO:0005576">
    <property type="term" value="C:extracellular region"/>
    <property type="evidence" value="ECO:0007669"/>
    <property type="project" value="InterPro"/>
</dbReference>
<evidence type="ECO:0000313" key="4">
    <source>
        <dbReference type="EMBL" id="CAF4930898.1"/>
    </source>
</evidence>
<evidence type="ECO:0000313" key="2">
    <source>
        <dbReference type="EMBL" id="CAF3756075.1"/>
    </source>
</evidence>
<dbReference type="AlphaFoldDB" id="A0A818YJ91"/>
<dbReference type="EMBL" id="CAJNYU010002815">
    <property type="protein sequence ID" value="CAF3604250.1"/>
    <property type="molecule type" value="Genomic_DNA"/>
</dbReference>
<evidence type="ECO:0000313" key="3">
    <source>
        <dbReference type="EMBL" id="CAF4274704.1"/>
    </source>
</evidence>
<proteinExistence type="predicted"/>
<dbReference type="SUPFAM" id="SSF56399">
    <property type="entry name" value="ADP-ribosylation"/>
    <property type="match status" value="1"/>
</dbReference>
<evidence type="ECO:0000313" key="1">
    <source>
        <dbReference type="EMBL" id="CAF3604250.1"/>
    </source>
</evidence>
<reference evidence="2" key="1">
    <citation type="submission" date="2021-02" db="EMBL/GenBank/DDBJ databases">
        <authorList>
            <person name="Nowell W R."/>
        </authorList>
    </citation>
    <scope>NUCLEOTIDE SEQUENCE</scope>
</reference>
<dbReference type="Proteomes" id="UP000663848">
    <property type="component" value="Unassembled WGS sequence"/>
</dbReference>
<organism evidence="2 5">
    <name type="scientific">Rotaria socialis</name>
    <dbReference type="NCBI Taxonomy" id="392032"/>
    <lineage>
        <taxon>Eukaryota</taxon>
        <taxon>Metazoa</taxon>
        <taxon>Spiralia</taxon>
        <taxon>Gnathifera</taxon>
        <taxon>Rotifera</taxon>
        <taxon>Eurotatoria</taxon>
        <taxon>Bdelloidea</taxon>
        <taxon>Philodinida</taxon>
        <taxon>Philodinidae</taxon>
        <taxon>Rotaria</taxon>
    </lineage>
</organism>
<dbReference type="EMBL" id="CAJNYT010005567">
    <property type="protein sequence ID" value="CAF3756075.1"/>
    <property type="molecule type" value="Genomic_DNA"/>
</dbReference>
<protein>
    <submittedName>
        <fullName evidence="2">Uncharacterized protein</fullName>
    </submittedName>
</protein>
<name>A0A818YJ91_9BILA</name>
<comment type="caution">
    <text evidence="2">The sequence shown here is derived from an EMBL/GenBank/DDBJ whole genome shotgun (WGS) entry which is preliminary data.</text>
</comment>
<dbReference type="Proteomes" id="UP000663872">
    <property type="component" value="Unassembled WGS sequence"/>
</dbReference>
<dbReference type="Proteomes" id="UP000663862">
    <property type="component" value="Unassembled WGS sequence"/>
</dbReference>
<evidence type="ECO:0000313" key="5">
    <source>
        <dbReference type="Proteomes" id="UP000663872"/>
    </source>
</evidence>
<accession>A0A818YJ91</accession>
<gene>
    <name evidence="1" type="ORF">FME351_LOCUS22112</name>
    <name evidence="2" type="ORF">GRG538_LOCUS31668</name>
    <name evidence="4" type="ORF">QYT958_LOCUS32016</name>
    <name evidence="3" type="ORF">TSG867_LOCUS4573</name>
</gene>
<dbReference type="EMBL" id="CAJOBQ010000150">
    <property type="protein sequence ID" value="CAF4274704.1"/>
    <property type="molecule type" value="Genomic_DNA"/>
</dbReference>
<dbReference type="Proteomes" id="UP000663869">
    <property type="component" value="Unassembled WGS sequence"/>
</dbReference>
<dbReference type="EMBL" id="CAJOBR010020579">
    <property type="protein sequence ID" value="CAF4930898.1"/>
    <property type="molecule type" value="Genomic_DNA"/>
</dbReference>